<dbReference type="SUPFAM" id="SSF56672">
    <property type="entry name" value="DNA/RNA polymerases"/>
    <property type="match status" value="1"/>
</dbReference>
<proteinExistence type="inferred from homology"/>
<dbReference type="Ensembl" id="ENSONIT00000053298.1">
    <property type="protein sequence ID" value="ENSONIP00000049509.1"/>
    <property type="gene ID" value="ENSONIG00000041174.1"/>
</dbReference>
<evidence type="ECO:0000313" key="7">
    <source>
        <dbReference type="Proteomes" id="UP000005207"/>
    </source>
</evidence>
<keyword evidence="7" id="KW-1185">Reference proteome</keyword>
<dbReference type="SUPFAM" id="SSF53098">
    <property type="entry name" value="Ribonuclease H-like"/>
    <property type="match status" value="1"/>
</dbReference>
<reference evidence="6" key="2">
    <citation type="submission" date="2025-08" db="UniProtKB">
        <authorList>
            <consortium name="Ensembl"/>
        </authorList>
    </citation>
    <scope>IDENTIFICATION</scope>
</reference>
<dbReference type="InterPro" id="IPR041588">
    <property type="entry name" value="Integrase_H2C2"/>
</dbReference>
<dbReference type="Pfam" id="PF17919">
    <property type="entry name" value="RT_RNaseH_2"/>
    <property type="match status" value="1"/>
</dbReference>
<dbReference type="EC" id="3.1.26.4" evidence="2"/>
<dbReference type="AlphaFoldDB" id="A0A669CT41"/>
<dbReference type="PANTHER" id="PTHR37984">
    <property type="entry name" value="PROTEIN CBG26694"/>
    <property type="match status" value="1"/>
</dbReference>
<dbReference type="FunFam" id="3.10.20.370:FF:000001">
    <property type="entry name" value="Retrovirus-related Pol polyprotein from transposon 17.6-like protein"/>
    <property type="match status" value="1"/>
</dbReference>
<dbReference type="GO" id="GO:0015074">
    <property type="term" value="P:DNA integration"/>
    <property type="evidence" value="ECO:0007669"/>
    <property type="project" value="InterPro"/>
</dbReference>
<reference evidence="7" key="1">
    <citation type="submission" date="2012-01" db="EMBL/GenBank/DDBJ databases">
        <title>The Genome Sequence of Oreochromis niloticus (Nile Tilapia).</title>
        <authorList>
            <consortium name="Broad Institute Genome Assembly Team"/>
            <consortium name="Broad Institute Sequencing Platform"/>
            <person name="Di Palma F."/>
            <person name="Johnson J."/>
            <person name="Lander E.S."/>
            <person name="Lindblad-Toh K."/>
        </authorList>
    </citation>
    <scope>NUCLEOTIDE SEQUENCE [LARGE SCALE GENOMIC DNA]</scope>
</reference>
<dbReference type="InterPro" id="IPR036397">
    <property type="entry name" value="RNaseH_sf"/>
</dbReference>
<dbReference type="InterPro" id="IPR043502">
    <property type="entry name" value="DNA/RNA_pol_sf"/>
</dbReference>
<dbReference type="CDD" id="cd01647">
    <property type="entry name" value="RT_LTR"/>
    <property type="match status" value="1"/>
</dbReference>
<dbReference type="GO" id="GO:0003676">
    <property type="term" value="F:nucleic acid binding"/>
    <property type="evidence" value="ECO:0007669"/>
    <property type="project" value="InterPro"/>
</dbReference>
<name>A0A669CT41_ORENI</name>
<dbReference type="FunFam" id="1.10.340.70:FF:000003">
    <property type="entry name" value="Protein CBG25708"/>
    <property type="match status" value="1"/>
</dbReference>
<accession>A0A669CT41</accession>
<evidence type="ECO:0000256" key="3">
    <source>
        <dbReference type="ARBA" id="ARBA00039658"/>
    </source>
</evidence>
<dbReference type="FunFam" id="3.30.420.10:FF:000063">
    <property type="entry name" value="Retrovirus-related Pol polyprotein from transposon 297-like Protein"/>
    <property type="match status" value="1"/>
</dbReference>
<dbReference type="Gene3D" id="3.10.10.10">
    <property type="entry name" value="HIV Type 1 Reverse Transcriptase, subunit A, domain 1"/>
    <property type="match status" value="1"/>
</dbReference>
<dbReference type="Pfam" id="PF17921">
    <property type="entry name" value="Integrase_H2C2"/>
    <property type="match status" value="1"/>
</dbReference>
<feature type="region of interest" description="Disordered" evidence="4">
    <location>
        <begin position="977"/>
        <end position="999"/>
    </location>
</feature>
<organism evidence="6 7">
    <name type="scientific">Oreochromis niloticus</name>
    <name type="common">Nile tilapia</name>
    <name type="synonym">Tilapia nilotica</name>
    <dbReference type="NCBI Taxonomy" id="8128"/>
    <lineage>
        <taxon>Eukaryota</taxon>
        <taxon>Metazoa</taxon>
        <taxon>Chordata</taxon>
        <taxon>Craniata</taxon>
        <taxon>Vertebrata</taxon>
        <taxon>Euteleostomi</taxon>
        <taxon>Actinopterygii</taxon>
        <taxon>Neopterygii</taxon>
        <taxon>Teleostei</taxon>
        <taxon>Neoteleostei</taxon>
        <taxon>Acanthomorphata</taxon>
        <taxon>Ovalentaria</taxon>
        <taxon>Cichlomorphae</taxon>
        <taxon>Cichliformes</taxon>
        <taxon>Cichlidae</taxon>
        <taxon>African cichlids</taxon>
        <taxon>Pseudocrenilabrinae</taxon>
        <taxon>Oreochromini</taxon>
        <taxon>Oreochromis</taxon>
    </lineage>
</organism>
<reference evidence="6" key="3">
    <citation type="submission" date="2025-09" db="UniProtKB">
        <authorList>
            <consortium name="Ensembl"/>
        </authorList>
    </citation>
    <scope>IDENTIFICATION</scope>
</reference>
<dbReference type="OMA" id="WRIHELS"/>
<dbReference type="FunFam" id="3.30.70.270:FF:000026">
    <property type="entry name" value="Transposon Ty3-G Gag-Pol polyprotein"/>
    <property type="match status" value="1"/>
</dbReference>
<dbReference type="GO" id="GO:0004523">
    <property type="term" value="F:RNA-DNA hybrid ribonuclease activity"/>
    <property type="evidence" value="ECO:0007669"/>
    <property type="project" value="UniProtKB-EC"/>
</dbReference>
<dbReference type="InterPro" id="IPR043128">
    <property type="entry name" value="Rev_trsase/Diguanyl_cyclase"/>
</dbReference>
<dbReference type="Proteomes" id="UP000005207">
    <property type="component" value="Linkage group LG11"/>
</dbReference>
<evidence type="ECO:0000313" key="6">
    <source>
        <dbReference type="Ensembl" id="ENSONIP00000049509.1"/>
    </source>
</evidence>
<dbReference type="CDD" id="cd09274">
    <property type="entry name" value="RNase_HI_RT_Ty3"/>
    <property type="match status" value="1"/>
</dbReference>
<protein>
    <recommendedName>
        <fullName evidence="3">Gypsy retrotransposon integrase-like protein 1</fullName>
        <ecNumber evidence="2">3.1.26.4</ecNumber>
    </recommendedName>
</protein>
<evidence type="ECO:0000256" key="4">
    <source>
        <dbReference type="SAM" id="MobiDB-lite"/>
    </source>
</evidence>
<dbReference type="Gene3D" id="3.30.420.10">
    <property type="entry name" value="Ribonuclease H-like superfamily/Ribonuclease H"/>
    <property type="match status" value="1"/>
</dbReference>
<dbReference type="Gene3D" id="1.10.340.70">
    <property type="match status" value="1"/>
</dbReference>
<dbReference type="Gene3D" id="3.30.70.270">
    <property type="match status" value="2"/>
</dbReference>
<comment type="similarity">
    <text evidence="1">Belongs to the beta type-B retroviral polymerase family. HERV class-II K(HML-2) pol subfamily.</text>
</comment>
<dbReference type="Pfam" id="PF00665">
    <property type="entry name" value="rve"/>
    <property type="match status" value="1"/>
</dbReference>
<dbReference type="GeneTree" id="ENSGT00940000169923"/>
<evidence type="ECO:0000256" key="2">
    <source>
        <dbReference type="ARBA" id="ARBA00012180"/>
    </source>
</evidence>
<evidence type="ECO:0000259" key="5">
    <source>
        <dbReference type="PROSITE" id="PS50994"/>
    </source>
</evidence>
<dbReference type="InParanoid" id="A0A669CT41"/>
<dbReference type="InterPro" id="IPR012337">
    <property type="entry name" value="RNaseH-like_sf"/>
</dbReference>
<evidence type="ECO:0000256" key="1">
    <source>
        <dbReference type="ARBA" id="ARBA00010879"/>
    </source>
</evidence>
<feature type="domain" description="Integrase catalytic" evidence="5">
    <location>
        <begin position="702"/>
        <end position="880"/>
    </location>
</feature>
<dbReference type="Pfam" id="PF00078">
    <property type="entry name" value="RVT_1"/>
    <property type="match status" value="1"/>
</dbReference>
<sequence>MKVDTGAKCNVLPKKAVNIIRAYKQMKAHPKSVNLVAFGGSKIQTSGVIKLQCFLHGQSHVLSFFAVNEDVQPILGLCACREMGLVSFSNDVHQLSTSTDDLSQQLITEYSDLFSDELGRLPVTYRMTLNPDVKPVVRPAHRIPLAMKDRVKAELDRMEKLGVITPVSEPTDWVSSMVATNKKGKDEIRICINPRDLNTALKRPHHPMRTVEEVAALMSNATVFSVLDAKNSFWQVSLDQKSSMLTTFSTGFGRYRFLRMPFGLNAASEVFQRAMEQIFAGYPCAIIVDDILIGGRTVEEHDDNLRKVLDRAREVNLRLNPLKCKFRLNQVSYVGHIFTSEGLKADPSKTAAIKEMPVPTDVQALQRFLGMVNYLGKFIPNFSHLSAPLRQLTHRDSEWMWDTQHQTAFDALKEHMSNPPVLSYYDVSKPVTLTCDASQYGLGAACLQGGQPVAYASRTLTDTETRYAQIEKELLAVVFACTKFHDYIYGKPVVVETDHQPLVTILKKPIHAAPARLQRMLLRLQKYNITLTYKCGKHMYLADTLSRAPSRSTFQQSEEEDNFDVMTVSCISSSRLEELKGHTAQDETLQALSSFIKHGWPQRLHNLPTAVHPYFPFRDELTVDDGIILKGPKAVIPKSLQGDYITIMHRGHPGVEATKRRARGIVFWPFMSRDIEQTVTSCSVCNSTKPHQQKEPLHLHEVPDLPWSTVATDIFEWHCQHYLVVVDSYSGWFEIDLLKDLTSVTVIKKLKRHFSVHGAPHTLISDNGRQFTSQCFKDFASQWDFRHVTSSPEYPQSNGLAERAVRSAKQLMEKSHRDGTDVFLNLLNLRNVPRDVNLGSPAERLLSRQTRTTLPITTKLLEPQHRESGRVKAQLLTKRLTQKVCYDRSSRPLPPLEEGQVVRLQTPQGYDRAGVVKELCKEPRSYLVQSDGNIYRRNRRHMLPVSEPATVQKDTDHHHYDGLQGVGENNDVEQFKDSTHVESSSDVLHSPRPSRSDGVYRTRFGRVCKPNPRYRD</sequence>
<dbReference type="InterPro" id="IPR041577">
    <property type="entry name" value="RT_RNaseH_2"/>
</dbReference>
<dbReference type="InterPro" id="IPR000477">
    <property type="entry name" value="RT_dom"/>
</dbReference>
<dbReference type="PANTHER" id="PTHR37984:SF8">
    <property type="entry name" value="CCHC-TYPE DOMAIN-CONTAINING PROTEIN"/>
    <property type="match status" value="1"/>
</dbReference>
<dbReference type="PROSITE" id="PS50994">
    <property type="entry name" value="INTEGRASE"/>
    <property type="match status" value="1"/>
</dbReference>
<dbReference type="InterPro" id="IPR050951">
    <property type="entry name" value="Retrovirus_Pol_polyprotein"/>
</dbReference>
<dbReference type="InterPro" id="IPR001584">
    <property type="entry name" value="Integrase_cat-core"/>
</dbReference>